<reference evidence="1 2" key="1">
    <citation type="journal article" date="2016" name="Genome Biol. Evol.">
        <title>Divergent and convergent evolution of fungal pathogenicity.</title>
        <authorList>
            <person name="Shang Y."/>
            <person name="Xiao G."/>
            <person name="Zheng P."/>
            <person name="Cen K."/>
            <person name="Zhan S."/>
            <person name="Wang C."/>
        </authorList>
    </citation>
    <scope>NUCLEOTIDE SEQUENCE [LARGE SCALE GENOMIC DNA]</scope>
    <source>
        <strain evidence="1 2">RCEF 1005</strain>
    </source>
</reference>
<keyword evidence="2" id="KW-1185">Reference proteome</keyword>
<dbReference type="OrthoDB" id="4573177at2759"/>
<name>A0A168L1I1_CORDF</name>
<dbReference type="EMBL" id="AZHF01000001">
    <property type="protein sequence ID" value="OAA82580.1"/>
    <property type="molecule type" value="Genomic_DNA"/>
</dbReference>
<dbReference type="Proteomes" id="UP000076881">
    <property type="component" value="Unassembled WGS sequence"/>
</dbReference>
<comment type="caution">
    <text evidence="1">The sequence shown here is derived from an EMBL/GenBank/DDBJ whole genome shotgun (WGS) entry which is preliminary data.</text>
</comment>
<organism evidence="1 2">
    <name type="scientific">Akanthomyces lecanii RCEF 1005</name>
    <dbReference type="NCBI Taxonomy" id="1081108"/>
    <lineage>
        <taxon>Eukaryota</taxon>
        <taxon>Fungi</taxon>
        <taxon>Dikarya</taxon>
        <taxon>Ascomycota</taxon>
        <taxon>Pezizomycotina</taxon>
        <taxon>Sordariomycetes</taxon>
        <taxon>Hypocreomycetidae</taxon>
        <taxon>Hypocreales</taxon>
        <taxon>Cordycipitaceae</taxon>
        <taxon>Akanthomyces</taxon>
        <taxon>Cordyceps confragosa</taxon>
    </lineage>
</organism>
<proteinExistence type="predicted"/>
<evidence type="ECO:0000313" key="2">
    <source>
        <dbReference type="Proteomes" id="UP000076881"/>
    </source>
</evidence>
<gene>
    <name evidence="1" type="ORF">LEL_02125</name>
</gene>
<evidence type="ECO:0008006" key="3">
    <source>
        <dbReference type="Google" id="ProtNLM"/>
    </source>
</evidence>
<sequence length="263" mass="30105">MASSPAQSALNMVPKYEIKLLMDPKIVLDMNNRPESAVLEIFMISTPLMKMNVQFLDTNKKDMYENGWSLRIRKVQGKAGGELTYKRRYKIVNCDIDATLTTASKDGFDSTTTNYEAEVDWGYKNQTLSINRDKSYSDSNSHALELPSEKHSRNVLIEKAPDKFINSVKPNWGIDKLKESRIYGPVLVDRYTGAWSDEKLNIEVWPIKDAAGTGTEYIVEASFKVKELTNAWEKRDQLMTLLKEKGWLVALDSLRTSIIMERY</sequence>
<evidence type="ECO:0000313" key="1">
    <source>
        <dbReference type="EMBL" id="OAA82580.1"/>
    </source>
</evidence>
<dbReference type="AlphaFoldDB" id="A0A168L1I1"/>
<protein>
    <recommendedName>
        <fullName evidence="3">CYTH domain-containing protein</fullName>
    </recommendedName>
</protein>
<accession>A0A168L1I1</accession>
<dbReference type="STRING" id="1081108.A0A168L1I1"/>